<evidence type="ECO:0000256" key="4">
    <source>
        <dbReference type="ARBA" id="ARBA00022989"/>
    </source>
</evidence>
<dbReference type="GO" id="GO:0016020">
    <property type="term" value="C:membrane"/>
    <property type="evidence" value="ECO:0007669"/>
    <property type="project" value="UniProtKB-SubCell"/>
</dbReference>
<sequence length="471" mass="49910">MSAMKADYHQEAGMEKTPMGTEGQLTPNASMNGEIIIEEDDDGEVFKKNADHAQFRALGMVRTIVVLIKLCFATGVLSIPAALGTVGYGPGLVLLALWSGLTMYYSYIMYLFRMKYKGVHTIVDAAMLMGGPIAREVATVLFLLTWILATGSAFIGLSQGLKILANGRGCTIVWTLVVAVATGVLASIRTLGKLAILTWIGFGSIFTAVFIVVVGVTVIDRPAAAPQTGPIDLGIIAVGSPGFVAGLVAALNLFSGFGSTSTFMPVIAEMKVPKSFPKAMFISQGLLVACFMSFGMVVYMYCGEYVASPSLASAGGTVEKVAYGVSIPGFIMTSTLWVHVAAKFLFVRILRNSEHLQSNSLVHWGTWLSSTIGLTILSFLLAEAIPFFNYILGLIGSLCCSPTCLVIPALMGLYMERGNYFSSKKVMAICTIHCITVVGGSFMTVAGTYTTIQSIVDAYASGTVAGAFTCG</sequence>
<feature type="compositionally biased region" description="Basic and acidic residues" evidence="6">
    <location>
        <begin position="1"/>
        <end position="14"/>
    </location>
</feature>
<keyword evidence="3 7" id="KW-0812">Transmembrane</keyword>
<reference evidence="9 10" key="1">
    <citation type="submission" date="2017-03" db="EMBL/GenBank/DDBJ databases">
        <title>Genomes of endolithic fungi from Antarctica.</title>
        <authorList>
            <person name="Coleine C."/>
            <person name="Masonjones S."/>
            <person name="Stajich J.E."/>
        </authorList>
    </citation>
    <scope>NUCLEOTIDE SEQUENCE [LARGE SCALE GENOMIC DNA]</scope>
    <source>
        <strain evidence="9 10">CCFEE 6314</strain>
    </source>
</reference>
<feature type="domain" description="Amino acid transporter transmembrane" evidence="8">
    <location>
        <begin position="59"/>
        <end position="450"/>
    </location>
</feature>
<protein>
    <recommendedName>
        <fullName evidence="8">Amino acid transporter transmembrane domain-containing protein</fullName>
    </recommendedName>
</protein>
<evidence type="ECO:0000256" key="2">
    <source>
        <dbReference type="ARBA" id="ARBA00008066"/>
    </source>
</evidence>
<evidence type="ECO:0000256" key="5">
    <source>
        <dbReference type="ARBA" id="ARBA00023136"/>
    </source>
</evidence>
<evidence type="ECO:0000256" key="7">
    <source>
        <dbReference type="SAM" id="Phobius"/>
    </source>
</evidence>
<accession>A0A438NFA6</accession>
<feature type="transmembrane region" description="Helical" evidence="7">
    <location>
        <begin position="92"/>
        <end position="112"/>
    </location>
</feature>
<feature type="transmembrane region" description="Helical" evidence="7">
    <location>
        <begin position="231"/>
        <end position="258"/>
    </location>
</feature>
<dbReference type="OrthoDB" id="40134at2759"/>
<feature type="transmembrane region" description="Helical" evidence="7">
    <location>
        <begin position="361"/>
        <end position="381"/>
    </location>
</feature>
<dbReference type="InterPro" id="IPR013057">
    <property type="entry name" value="AA_transpt_TM"/>
</dbReference>
<feature type="transmembrane region" description="Helical" evidence="7">
    <location>
        <begin position="194"/>
        <end position="219"/>
    </location>
</feature>
<comment type="similarity">
    <text evidence="2">Belongs to the amino acid/polyamine transporter 2 family.</text>
</comment>
<evidence type="ECO:0000259" key="8">
    <source>
        <dbReference type="Pfam" id="PF01490"/>
    </source>
</evidence>
<name>A0A438NFA6_EXOME</name>
<feature type="transmembrane region" description="Helical" evidence="7">
    <location>
        <begin position="279"/>
        <end position="301"/>
    </location>
</feature>
<feature type="transmembrane region" description="Helical" evidence="7">
    <location>
        <begin position="321"/>
        <end position="340"/>
    </location>
</feature>
<feature type="transmembrane region" description="Helical" evidence="7">
    <location>
        <begin position="426"/>
        <end position="449"/>
    </location>
</feature>
<comment type="caution">
    <text evidence="9">The sequence shown here is derived from an EMBL/GenBank/DDBJ whole genome shotgun (WGS) entry which is preliminary data.</text>
</comment>
<evidence type="ECO:0000256" key="1">
    <source>
        <dbReference type="ARBA" id="ARBA00004141"/>
    </source>
</evidence>
<organism evidence="9 10">
    <name type="scientific">Exophiala mesophila</name>
    <name type="common">Black yeast-like fungus</name>
    <dbReference type="NCBI Taxonomy" id="212818"/>
    <lineage>
        <taxon>Eukaryota</taxon>
        <taxon>Fungi</taxon>
        <taxon>Dikarya</taxon>
        <taxon>Ascomycota</taxon>
        <taxon>Pezizomycotina</taxon>
        <taxon>Eurotiomycetes</taxon>
        <taxon>Chaetothyriomycetidae</taxon>
        <taxon>Chaetothyriales</taxon>
        <taxon>Herpotrichiellaceae</taxon>
        <taxon>Exophiala</taxon>
    </lineage>
</organism>
<feature type="transmembrane region" description="Helical" evidence="7">
    <location>
        <begin position="64"/>
        <end position="86"/>
    </location>
</feature>
<feature type="region of interest" description="Disordered" evidence="6">
    <location>
        <begin position="1"/>
        <end position="24"/>
    </location>
</feature>
<gene>
    <name evidence="9" type="ORF">B0A52_01544</name>
</gene>
<feature type="transmembrane region" description="Helical" evidence="7">
    <location>
        <begin position="387"/>
        <end position="414"/>
    </location>
</feature>
<dbReference type="Pfam" id="PF01490">
    <property type="entry name" value="Aa_trans"/>
    <property type="match status" value="1"/>
</dbReference>
<dbReference type="PANTHER" id="PTHR22950:SF697">
    <property type="entry name" value="AMINO ACID TRANSPORTER (EUROFUNG)"/>
    <property type="match status" value="1"/>
</dbReference>
<dbReference type="VEuPathDB" id="FungiDB:PV10_03788"/>
<evidence type="ECO:0000313" key="9">
    <source>
        <dbReference type="EMBL" id="RVX74418.1"/>
    </source>
</evidence>
<proteinExistence type="inferred from homology"/>
<keyword evidence="4 7" id="KW-1133">Transmembrane helix</keyword>
<dbReference type="EMBL" id="NAJM01000004">
    <property type="protein sequence ID" value="RVX74418.1"/>
    <property type="molecule type" value="Genomic_DNA"/>
</dbReference>
<evidence type="ECO:0000313" key="10">
    <source>
        <dbReference type="Proteomes" id="UP000288859"/>
    </source>
</evidence>
<dbReference type="Proteomes" id="UP000288859">
    <property type="component" value="Unassembled WGS sequence"/>
</dbReference>
<comment type="subcellular location">
    <subcellularLocation>
        <location evidence="1">Membrane</location>
        <topology evidence="1">Multi-pass membrane protein</topology>
    </subcellularLocation>
</comment>
<dbReference type="GO" id="GO:0015179">
    <property type="term" value="F:L-amino acid transmembrane transporter activity"/>
    <property type="evidence" value="ECO:0007669"/>
    <property type="project" value="TreeGrafter"/>
</dbReference>
<feature type="transmembrane region" description="Helical" evidence="7">
    <location>
        <begin position="163"/>
        <end position="187"/>
    </location>
</feature>
<dbReference type="PANTHER" id="PTHR22950">
    <property type="entry name" value="AMINO ACID TRANSPORTER"/>
    <property type="match status" value="1"/>
</dbReference>
<evidence type="ECO:0000256" key="6">
    <source>
        <dbReference type="SAM" id="MobiDB-lite"/>
    </source>
</evidence>
<dbReference type="AlphaFoldDB" id="A0A438NFA6"/>
<evidence type="ECO:0000256" key="3">
    <source>
        <dbReference type="ARBA" id="ARBA00022692"/>
    </source>
</evidence>
<feature type="transmembrane region" description="Helical" evidence="7">
    <location>
        <begin position="133"/>
        <end position="157"/>
    </location>
</feature>
<keyword evidence="5 7" id="KW-0472">Membrane</keyword>